<proteinExistence type="predicted"/>
<evidence type="ECO:0000313" key="4">
    <source>
        <dbReference type="EMBL" id="QLB61625.1"/>
    </source>
</evidence>
<keyword evidence="1" id="KW-0175">Coiled coil</keyword>
<feature type="signal peptide" evidence="2">
    <location>
        <begin position="1"/>
        <end position="21"/>
    </location>
</feature>
<keyword evidence="2" id="KW-0732">Signal</keyword>
<evidence type="ECO:0000313" key="5">
    <source>
        <dbReference type="Proteomes" id="UP000509548"/>
    </source>
</evidence>
<dbReference type="RefSeq" id="WP_107204005.1">
    <property type="nucleotide sequence ID" value="NZ_JAKUCO010000065.1"/>
</dbReference>
<dbReference type="Proteomes" id="UP000509548">
    <property type="component" value="Chromosome 1"/>
</dbReference>
<organism evidence="4 5">
    <name type="scientific">Paraburkholderia caribensis</name>
    <dbReference type="NCBI Taxonomy" id="75105"/>
    <lineage>
        <taxon>Bacteria</taxon>
        <taxon>Pseudomonadati</taxon>
        <taxon>Pseudomonadota</taxon>
        <taxon>Betaproteobacteria</taxon>
        <taxon>Burkholderiales</taxon>
        <taxon>Burkholderiaceae</taxon>
        <taxon>Paraburkholderia</taxon>
    </lineage>
</organism>
<dbReference type="Proteomes" id="UP001462961">
    <property type="component" value="Unassembled WGS sequence"/>
</dbReference>
<evidence type="ECO:0000313" key="3">
    <source>
        <dbReference type="EMBL" id="MEO1755058.1"/>
    </source>
</evidence>
<gene>
    <name evidence="4" type="ORF">A9O66_04030</name>
    <name evidence="3" type="ORF">VOI32_14075</name>
</gene>
<evidence type="ECO:0008006" key="7">
    <source>
        <dbReference type="Google" id="ProtNLM"/>
    </source>
</evidence>
<reference evidence="4 5" key="1">
    <citation type="journal article" date="2014" name="Genome Announc.">
        <title>Draft Genome Sequence of the Haloacid-Degrading Burkholderia caribensis Strain MBA4.</title>
        <authorList>
            <person name="Pan Y."/>
            <person name="Kong K.F."/>
            <person name="Tsang J.S."/>
        </authorList>
    </citation>
    <scope>NUCLEOTIDE SEQUENCE [LARGE SCALE GENOMIC DNA]</scope>
    <source>
        <strain evidence="4 5">852011</strain>
    </source>
</reference>
<dbReference type="AlphaFoldDB" id="A0A9Q6RZ80"/>
<feature type="coiled-coil region" evidence="1">
    <location>
        <begin position="133"/>
        <end position="182"/>
    </location>
</feature>
<reference evidence="4" key="2">
    <citation type="submission" date="2016-06" db="EMBL/GenBank/DDBJ databases">
        <authorList>
            <person name="Huang P."/>
            <person name="Jiang X."/>
            <person name="Liu X."/>
        </authorList>
    </citation>
    <scope>NUCLEOTIDE SEQUENCE</scope>
    <source>
        <strain evidence="4">852011</strain>
    </source>
</reference>
<feature type="chain" id="PRO_5040439476" description="DUF2968 domain-containing protein" evidence="2">
    <location>
        <begin position="22"/>
        <end position="217"/>
    </location>
</feature>
<evidence type="ECO:0000256" key="1">
    <source>
        <dbReference type="SAM" id="Coils"/>
    </source>
</evidence>
<name>A0A9Q6RZ80_9BURK</name>
<keyword evidence="6" id="KW-1185">Reference proteome</keyword>
<evidence type="ECO:0000313" key="6">
    <source>
        <dbReference type="Proteomes" id="UP001462961"/>
    </source>
</evidence>
<dbReference type="EMBL" id="JAYLVJ010000015">
    <property type="protein sequence ID" value="MEO1755058.1"/>
    <property type="molecule type" value="Genomic_DNA"/>
</dbReference>
<reference evidence="3 6" key="3">
    <citation type="submission" date="2024-01" db="EMBL/GenBank/DDBJ databases">
        <title>The diversity of rhizobia nodulating Mimosa spp. in eleven states of Brazil covering several biomes is determined by host plant, location, and edaphic factors.</title>
        <authorList>
            <person name="Rouws L."/>
            <person name="Barauna A."/>
            <person name="Beukes C."/>
            <person name="De Faria S.M."/>
            <person name="Gross E."/>
            <person name="Dos Reis Junior F.B."/>
            <person name="Simon M."/>
            <person name="Maluk M."/>
            <person name="Odee D.W."/>
            <person name="Kenicer G."/>
            <person name="Young J.P.W."/>
            <person name="Reis V.M."/>
            <person name="Zilli J."/>
            <person name="James E.K."/>
        </authorList>
    </citation>
    <scope>NUCLEOTIDE SEQUENCE [LARGE SCALE GENOMIC DNA]</scope>
    <source>
        <strain evidence="3 6">JHI1651</strain>
    </source>
</reference>
<dbReference type="EMBL" id="CP015958">
    <property type="protein sequence ID" value="QLB61625.1"/>
    <property type="molecule type" value="Genomic_DNA"/>
</dbReference>
<sequence>MKRRIVGAFLVGLVAANQSFADDACSARAHADRRLEPIRAKLPEVITSPTMQQLADHSKPTKSEKQALIAYDEDRSFCEQQFGAQFTGDAAGAFALFVSNSRKLRASLYSGQIDYATFVSTDSDNLQAFVNYNAALQTRAQAQAEAAKRAKEREETQERLANEALEQQQEQFEADQKRQKIQAISDALQRWSDSLRRPQPVVTNCHSAYGNTSCTTY</sequence>
<protein>
    <recommendedName>
        <fullName evidence="7">DUF2968 domain-containing protein</fullName>
    </recommendedName>
</protein>
<evidence type="ECO:0000256" key="2">
    <source>
        <dbReference type="SAM" id="SignalP"/>
    </source>
</evidence>
<accession>A0A9Q6RZ80</accession>